<dbReference type="EC" id="2.3.2.30" evidence="7"/>
<evidence type="ECO:0000256" key="2">
    <source>
        <dbReference type="ARBA" id="ARBA00022516"/>
    </source>
</evidence>
<name>A0A0G4JUG5_9GAMM</name>
<dbReference type="OrthoDB" id="1113830at2"/>
<dbReference type="InterPro" id="IPR045746">
    <property type="entry name" value="ACT14924-like_Acyltransf_dom"/>
</dbReference>
<dbReference type="SUPFAM" id="SSF55729">
    <property type="entry name" value="Acyl-CoA N-acyltransferases (Nat)"/>
    <property type="match status" value="1"/>
</dbReference>
<keyword evidence="13" id="KW-1185">Reference proteome</keyword>
<dbReference type="PANTHER" id="PTHR37323:SF1">
    <property type="entry name" value="L-ORNITHINE N(ALPHA)-ACYLTRANSFERASE"/>
    <property type="match status" value="1"/>
</dbReference>
<dbReference type="InterPro" id="IPR002123">
    <property type="entry name" value="Plipid/glycerol_acylTrfase"/>
</dbReference>
<dbReference type="AlphaFoldDB" id="A0A0G4JUG5"/>
<dbReference type="Pfam" id="PF13444">
    <property type="entry name" value="Acetyltransf_5"/>
    <property type="match status" value="1"/>
</dbReference>
<comment type="similarity">
    <text evidence="6">Belongs to the acetyltransferase family. OlsB subfamily.</text>
</comment>
<comment type="pathway">
    <text evidence="1">Lipid metabolism.</text>
</comment>
<keyword evidence="3" id="KW-0808">Transferase</keyword>
<evidence type="ECO:0000256" key="8">
    <source>
        <dbReference type="ARBA" id="ARBA00039866"/>
    </source>
</evidence>
<evidence type="ECO:0000256" key="9">
    <source>
        <dbReference type="ARBA" id="ARBA00045724"/>
    </source>
</evidence>
<dbReference type="Proteomes" id="UP000044377">
    <property type="component" value="Unassembled WGS sequence"/>
</dbReference>
<evidence type="ECO:0000313" key="13">
    <source>
        <dbReference type="Proteomes" id="UP000044377"/>
    </source>
</evidence>
<keyword evidence="4" id="KW-0443">Lipid metabolism</keyword>
<dbReference type="RefSeq" id="WP_048637191.1">
    <property type="nucleotide sequence ID" value="NZ_CGIG01000001.1"/>
</dbReference>
<dbReference type="EMBL" id="CGIG01000001">
    <property type="protein sequence ID" value="CPR16348.1"/>
    <property type="molecule type" value="Genomic_DNA"/>
</dbReference>
<dbReference type="SMART" id="SM00563">
    <property type="entry name" value="PlsC"/>
    <property type="match status" value="1"/>
</dbReference>
<gene>
    <name evidence="12" type="ORF">BN1221_02023c</name>
</gene>
<evidence type="ECO:0000256" key="6">
    <source>
        <dbReference type="ARBA" id="ARBA00038095"/>
    </source>
</evidence>
<keyword evidence="5" id="KW-0012">Acyltransferase</keyword>
<feature type="domain" description="Phospholipid/glycerol acyltransferase" evidence="11">
    <location>
        <begin position="77"/>
        <end position="194"/>
    </location>
</feature>
<dbReference type="PANTHER" id="PTHR37323">
    <property type="entry name" value="GCN5-RELATED N-ACETYLTRANSFERASE"/>
    <property type="match status" value="1"/>
</dbReference>
<dbReference type="Gene3D" id="3.40.630.30">
    <property type="match status" value="1"/>
</dbReference>
<dbReference type="STRING" id="1109412.BN1221_02023c"/>
<comment type="catalytic activity">
    <reaction evidence="10">
        <text>a (3R)-hydroxyacyl-[ACP] + L-ornithine = a lyso-ornithine lipid + holo-[ACP] + H(+)</text>
        <dbReference type="Rhea" id="RHEA:20633"/>
        <dbReference type="Rhea" id="RHEA-COMP:9685"/>
        <dbReference type="Rhea" id="RHEA-COMP:9945"/>
        <dbReference type="ChEBI" id="CHEBI:15378"/>
        <dbReference type="ChEBI" id="CHEBI:46911"/>
        <dbReference type="ChEBI" id="CHEBI:64479"/>
        <dbReference type="ChEBI" id="CHEBI:78827"/>
        <dbReference type="ChEBI" id="CHEBI:138482"/>
        <dbReference type="EC" id="2.3.2.30"/>
    </reaction>
    <physiologicalReaction direction="left-to-right" evidence="10">
        <dbReference type="Rhea" id="RHEA:20634"/>
    </physiologicalReaction>
</comment>
<dbReference type="InterPro" id="IPR016181">
    <property type="entry name" value="Acyl_CoA_acyltransferase"/>
</dbReference>
<dbReference type="GO" id="GO:0006629">
    <property type="term" value="P:lipid metabolic process"/>
    <property type="evidence" value="ECO:0007669"/>
    <property type="project" value="UniProtKB-KW"/>
</dbReference>
<protein>
    <recommendedName>
        <fullName evidence="8">L-ornithine N(alpha)-acyltransferase</fullName>
        <ecNumber evidence="7">2.3.2.30</ecNumber>
    </recommendedName>
</protein>
<evidence type="ECO:0000256" key="1">
    <source>
        <dbReference type="ARBA" id="ARBA00005189"/>
    </source>
</evidence>
<organism evidence="12 13">
    <name type="scientific">Brenneria goodwinii</name>
    <dbReference type="NCBI Taxonomy" id="1109412"/>
    <lineage>
        <taxon>Bacteria</taxon>
        <taxon>Pseudomonadati</taxon>
        <taxon>Pseudomonadota</taxon>
        <taxon>Gammaproteobacteria</taxon>
        <taxon>Enterobacterales</taxon>
        <taxon>Pectobacteriaceae</taxon>
        <taxon>Brenneria</taxon>
    </lineage>
</organism>
<evidence type="ECO:0000256" key="10">
    <source>
        <dbReference type="ARBA" id="ARBA00047785"/>
    </source>
</evidence>
<dbReference type="GO" id="GO:0043810">
    <property type="term" value="F:ornithine-acyl [acyl carrier protein] N-acyltransferase activity"/>
    <property type="evidence" value="ECO:0007669"/>
    <property type="project" value="UniProtKB-EC"/>
</dbReference>
<reference evidence="13" key="1">
    <citation type="submission" date="2015-01" db="EMBL/GenBank/DDBJ databases">
        <authorList>
            <person name="Paterson Steve"/>
        </authorList>
    </citation>
    <scope>NUCLEOTIDE SEQUENCE [LARGE SCALE GENOMIC DNA]</scope>
    <source>
        <strain evidence="13">OBR1</strain>
    </source>
</reference>
<evidence type="ECO:0000259" key="11">
    <source>
        <dbReference type="SMART" id="SM00563"/>
    </source>
</evidence>
<keyword evidence="2" id="KW-0444">Lipid biosynthesis</keyword>
<dbReference type="SUPFAM" id="SSF69593">
    <property type="entry name" value="Glycerol-3-phosphate (1)-acyltransferase"/>
    <property type="match status" value="1"/>
</dbReference>
<comment type="function">
    <text evidence="9">Catalyzes the first step in the biosynthesis of ornithine lipids, which are phosphorus-free membrane lipids. Catalyzes the 3-hydroxyacyl-acyl carrier protein-dependent acylation of ornithine to form lyso-ornithine lipid (LOL).</text>
</comment>
<proteinExistence type="inferred from homology"/>
<dbReference type="InterPro" id="IPR052351">
    <property type="entry name" value="Ornithine_N-alpha-AT"/>
</dbReference>
<evidence type="ECO:0000313" key="12">
    <source>
        <dbReference type="EMBL" id="CPR16348.1"/>
    </source>
</evidence>
<evidence type="ECO:0000256" key="4">
    <source>
        <dbReference type="ARBA" id="ARBA00023098"/>
    </source>
</evidence>
<dbReference type="CDD" id="cd07986">
    <property type="entry name" value="LPLAT_ACT14924-like"/>
    <property type="match status" value="1"/>
</dbReference>
<accession>A0A0G4JUG5</accession>
<evidence type="ECO:0000256" key="5">
    <source>
        <dbReference type="ARBA" id="ARBA00023315"/>
    </source>
</evidence>
<sequence length="582" mass="66010">MFSLDAILQDIAPDRHTPSWQRTLLRALLFENQIQQFSQRYPYLKGLDLVEQILDHFHFNCEMVEGDLENIPSQGPVVLVANHPIGSLDGLALVRAVASVRPDVRIVASQLLSYVEPLKNLFFAVDNFNNRTKRQQITAIQQHLDSDGAIIVFPAGEVSRISLQGIRDGHWHSGFIRMAGKARAPIVPIHISGRNSALFYLSSLIYRPLSTLLLVREMFHQQGHKLKIRIGARIPYASWSQGNQQTNDLAARFRRHVYRLGQGKSGCFVSEKPIALAEDRVLLKRALADCETLGTTPDGKNVYLYRRGTEDYSPLLRELGRLREIAFRAVGEGSGQRRDLDSYDDDYLHLILWDESELEIVGAYRFIPTARQIAEKGKNGLYSHSLFHYGEEMNPILASGIELGRSFIQPKYWGKRGLDYLWLGIGAYLARYPQYRYLFGPVSLSGTLPPTARDLLIAFYRLHFAPSQPLAHSRRPYPASLPDVLQQFEGTDYQQDLTRLKSMLSNMGCGIPTLYKQYSELCEHNGEHGGVQFVDFGIDPDFNNCIDGLVLVDLQQLKPSRYQRYIAPFIKANDEADTAEKD</sequence>
<evidence type="ECO:0000256" key="3">
    <source>
        <dbReference type="ARBA" id="ARBA00022679"/>
    </source>
</evidence>
<evidence type="ECO:0000256" key="7">
    <source>
        <dbReference type="ARBA" id="ARBA00039058"/>
    </source>
</evidence>
<dbReference type="Pfam" id="PF19576">
    <property type="entry name" value="Acyltransf_2"/>
    <property type="match status" value="1"/>
</dbReference>